<evidence type="ECO:0000256" key="22">
    <source>
        <dbReference type="PIRSR" id="PIRSR000381-2"/>
    </source>
</evidence>
<feature type="domain" description="AdoMet activation" evidence="26">
    <location>
        <begin position="903"/>
        <end position="1187"/>
    </location>
</feature>
<dbReference type="PROSITE" id="PS50970">
    <property type="entry name" value="HCY"/>
    <property type="match status" value="1"/>
</dbReference>
<protein>
    <recommendedName>
        <fullName evidence="7 19">Methionine synthase</fullName>
        <ecNumber evidence="6 19">2.1.1.13</ecNumber>
    </recommendedName>
    <alternativeName>
        <fullName evidence="20">5-methyltetrahydrofolate--homocysteine methyltransferase</fullName>
    </alternativeName>
</protein>
<dbReference type="UniPathway" id="UPA00051">
    <property type="reaction ID" value="UER00081"/>
</dbReference>
<dbReference type="EC" id="2.1.1.13" evidence="6 19"/>
<dbReference type="GO" id="GO:0008270">
    <property type="term" value="F:zinc ion binding"/>
    <property type="evidence" value="ECO:0007669"/>
    <property type="project" value="UniProtKB-UniRule"/>
</dbReference>
<keyword evidence="11 20" id="KW-0808">Transferase</keyword>
<dbReference type="SUPFAM" id="SSF56507">
    <property type="entry name" value="Methionine synthase activation domain-like"/>
    <property type="match status" value="1"/>
</dbReference>
<evidence type="ECO:0000256" key="18">
    <source>
        <dbReference type="ARBA" id="ARBA00025552"/>
    </source>
</evidence>
<keyword evidence="14" id="KW-0677">Repeat</keyword>
<dbReference type="PANTHER" id="PTHR45833:SF1">
    <property type="entry name" value="METHIONINE SYNTHASE"/>
    <property type="match status" value="1"/>
</dbReference>
<evidence type="ECO:0000256" key="4">
    <source>
        <dbReference type="ARBA" id="ARBA00005178"/>
    </source>
</evidence>
<dbReference type="SUPFAM" id="SSF52242">
    <property type="entry name" value="Cobalamin (vitamin B12)-binding domain"/>
    <property type="match status" value="1"/>
</dbReference>
<dbReference type="InterPro" id="IPR037010">
    <property type="entry name" value="VitB12-dep_Met_synth_activ_sf"/>
</dbReference>
<dbReference type="FunFam" id="3.20.20.20:FF:000007">
    <property type="entry name" value="Methionine synthase"/>
    <property type="match status" value="1"/>
</dbReference>
<dbReference type="SUPFAM" id="SSF82282">
    <property type="entry name" value="Homocysteine S-methyltransferase"/>
    <property type="match status" value="1"/>
</dbReference>
<feature type="domain" description="B12-binding N-terminal" evidence="28">
    <location>
        <begin position="650"/>
        <end position="743"/>
    </location>
</feature>
<name>C7JFY7_ACEP3</name>
<evidence type="ECO:0000256" key="12">
    <source>
        <dbReference type="ARBA" id="ARBA00022691"/>
    </source>
</evidence>
<evidence type="ECO:0000256" key="21">
    <source>
        <dbReference type="PIRSR" id="PIRSR000381-1"/>
    </source>
</evidence>
<feature type="domain" description="Pterin-binding" evidence="25">
    <location>
        <begin position="365"/>
        <end position="621"/>
    </location>
</feature>
<dbReference type="CDD" id="cd02069">
    <property type="entry name" value="methionine_synthase_B12_BD"/>
    <property type="match status" value="1"/>
</dbReference>
<evidence type="ECO:0000256" key="8">
    <source>
        <dbReference type="ARBA" id="ARBA00022603"/>
    </source>
</evidence>
<comment type="cofactor">
    <cofactor evidence="3 20 21">
        <name>methylcob(III)alamin</name>
        <dbReference type="ChEBI" id="CHEBI:28115"/>
    </cofactor>
</comment>
<evidence type="ECO:0000256" key="20">
    <source>
        <dbReference type="PIRNR" id="PIRNR000381"/>
    </source>
</evidence>
<dbReference type="FunFam" id="1.10.1240.10:FF:000002">
    <property type="entry name" value="Methionine synthase"/>
    <property type="match status" value="1"/>
</dbReference>
<feature type="binding site" evidence="21 23">
    <location>
        <position position="244"/>
    </location>
    <ligand>
        <name>Zn(2+)</name>
        <dbReference type="ChEBI" id="CHEBI:29105"/>
    </ligand>
</feature>
<dbReference type="PROSITE" id="PS51337">
    <property type="entry name" value="B12_BINDING_NTER"/>
    <property type="match status" value="1"/>
</dbReference>
<evidence type="ECO:0000256" key="11">
    <source>
        <dbReference type="ARBA" id="ARBA00022679"/>
    </source>
</evidence>
<dbReference type="InterPro" id="IPR036724">
    <property type="entry name" value="Cobalamin-bd_sf"/>
</dbReference>
<dbReference type="AlphaFoldDB" id="C7JFY7"/>
<dbReference type="InterPro" id="IPR000489">
    <property type="entry name" value="Pterin-binding_dom"/>
</dbReference>
<feature type="binding site" evidence="22">
    <location>
        <position position="859"/>
    </location>
    <ligand>
        <name>methylcob(III)alamin</name>
        <dbReference type="ChEBI" id="CHEBI:28115"/>
    </ligand>
</feature>
<evidence type="ECO:0000256" key="19">
    <source>
        <dbReference type="NCBIfam" id="TIGR02082"/>
    </source>
</evidence>
<evidence type="ECO:0000313" key="29">
    <source>
        <dbReference type="EMBL" id="BAI00557.1"/>
    </source>
</evidence>
<dbReference type="Gene3D" id="3.40.50.280">
    <property type="entry name" value="Cobalamin-binding domain"/>
    <property type="match status" value="1"/>
</dbReference>
<feature type="binding site" evidence="21 23">
    <location>
        <position position="310"/>
    </location>
    <ligand>
        <name>Zn(2+)</name>
        <dbReference type="ChEBI" id="CHEBI:29105"/>
    </ligand>
</feature>
<dbReference type="GO" id="GO:0050667">
    <property type="term" value="P:homocysteine metabolic process"/>
    <property type="evidence" value="ECO:0007669"/>
    <property type="project" value="TreeGrafter"/>
</dbReference>
<evidence type="ECO:0000256" key="6">
    <source>
        <dbReference type="ARBA" id="ARBA00012032"/>
    </source>
</evidence>
<keyword evidence="17 20" id="KW-0170">Cobalt</keyword>
<dbReference type="InterPro" id="IPR033706">
    <property type="entry name" value="Met_synthase_B12-bd"/>
</dbReference>
<evidence type="ECO:0000259" key="27">
    <source>
        <dbReference type="PROSITE" id="PS51332"/>
    </source>
</evidence>
<dbReference type="GO" id="GO:0032259">
    <property type="term" value="P:methylation"/>
    <property type="evidence" value="ECO:0007669"/>
    <property type="project" value="UniProtKB-KW"/>
</dbReference>
<evidence type="ECO:0000256" key="2">
    <source>
        <dbReference type="ARBA" id="ARBA00001947"/>
    </source>
</evidence>
<evidence type="ECO:0000256" key="15">
    <source>
        <dbReference type="ARBA" id="ARBA00022833"/>
    </source>
</evidence>
<dbReference type="Gene3D" id="3.10.196.10">
    <property type="entry name" value="Vitamin B12-dependent methionine synthase, activation domain"/>
    <property type="match status" value="2"/>
</dbReference>
<evidence type="ECO:0000256" key="10">
    <source>
        <dbReference type="ARBA" id="ARBA00022628"/>
    </source>
</evidence>
<dbReference type="PANTHER" id="PTHR45833">
    <property type="entry name" value="METHIONINE SYNTHASE"/>
    <property type="match status" value="1"/>
</dbReference>
<keyword evidence="10 20" id="KW-0846">Cobalamin</keyword>
<dbReference type="InterPro" id="IPR003726">
    <property type="entry name" value="HCY_dom"/>
</dbReference>
<dbReference type="GO" id="GO:0005829">
    <property type="term" value="C:cytosol"/>
    <property type="evidence" value="ECO:0007669"/>
    <property type="project" value="TreeGrafter"/>
</dbReference>
<dbReference type="Pfam" id="PF02310">
    <property type="entry name" value="B12-binding"/>
    <property type="match status" value="1"/>
</dbReference>
<dbReference type="InterPro" id="IPR003759">
    <property type="entry name" value="Cbl-bd_cap"/>
</dbReference>
<gene>
    <name evidence="29" type="ordered locus">APA01_24490</name>
</gene>
<evidence type="ECO:0000256" key="14">
    <source>
        <dbReference type="ARBA" id="ARBA00022737"/>
    </source>
</evidence>
<dbReference type="SUPFAM" id="SSF51717">
    <property type="entry name" value="Dihydropteroate synthetase-like"/>
    <property type="match status" value="1"/>
</dbReference>
<comment type="pathway">
    <text evidence="4 20">Amino-acid biosynthesis; L-methionine biosynthesis via de novo pathway; L-methionine from L-homocysteine (MetH route): step 1/1.</text>
</comment>
<dbReference type="eggNOG" id="COG0646">
    <property type="taxonomic scope" value="Bacteria"/>
</dbReference>
<feature type="binding site" evidence="22">
    <location>
        <begin position="753"/>
        <end position="757"/>
    </location>
    <ligand>
        <name>methylcob(III)alamin</name>
        <dbReference type="ChEBI" id="CHEBI:28115"/>
    </ligand>
</feature>
<dbReference type="InterPro" id="IPR011005">
    <property type="entry name" value="Dihydropteroate_synth-like_sf"/>
</dbReference>
<feature type="binding site" evidence="22">
    <location>
        <begin position="1184"/>
        <end position="1185"/>
    </location>
    <ligand>
        <name>S-adenosyl-L-methionine</name>
        <dbReference type="ChEBI" id="CHEBI:59789"/>
    </ligand>
</feature>
<dbReference type="InterPro" id="IPR004223">
    <property type="entry name" value="VitB12-dep_Met_synth_activ_dom"/>
</dbReference>
<dbReference type="Pfam" id="PF02965">
    <property type="entry name" value="Met_synt_B12"/>
    <property type="match status" value="1"/>
</dbReference>
<evidence type="ECO:0000256" key="9">
    <source>
        <dbReference type="ARBA" id="ARBA00022605"/>
    </source>
</evidence>
<keyword evidence="16 20" id="KW-0486">Methionine biosynthesis</keyword>
<feature type="domain" description="B12-binding" evidence="27">
    <location>
        <begin position="743"/>
        <end position="880"/>
    </location>
</feature>
<dbReference type="InterPro" id="IPR011822">
    <property type="entry name" value="MetH"/>
</dbReference>
<dbReference type="NCBIfam" id="TIGR02082">
    <property type="entry name" value="metH"/>
    <property type="match status" value="1"/>
</dbReference>
<evidence type="ECO:0000256" key="5">
    <source>
        <dbReference type="ARBA" id="ARBA00010398"/>
    </source>
</evidence>
<dbReference type="GO" id="GO:0031419">
    <property type="term" value="F:cobalamin binding"/>
    <property type="evidence" value="ECO:0007669"/>
    <property type="project" value="UniProtKB-UniRule"/>
</dbReference>
<evidence type="ECO:0000259" key="26">
    <source>
        <dbReference type="PROSITE" id="PS50974"/>
    </source>
</evidence>
<keyword evidence="12 20" id="KW-0949">S-adenosyl-L-methionine</keyword>
<dbReference type="InterPro" id="IPR006158">
    <property type="entry name" value="Cobalamin-bd"/>
</dbReference>
<comment type="cofactor">
    <cofactor evidence="2 20 23">
        <name>Zn(2+)</name>
        <dbReference type="ChEBI" id="CHEBI:29105"/>
    </cofactor>
</comment>
<dbReference type="SMART" id="SM01018">
    <property type="entry name" value="B12-binding_2"/>
    <property type="match status" value="1"/>
</dbReference>
<feature type="binding site" evidence="22">
    <location>
        <position position="1130"/>
    </location>
    <ligand>
        <name>S-adenosyl-L-methionine</name>
        <dbReference type="ChEBI" id="CHEBI:59789"/>
    </ligand>
</feature>
<evidence type="ECO:0000256" key="7">
    <source>
        <dbReference type="ARBA" id="ARBA00013998"/>
    </source>
</evidence>
<keyword evidence="9 20" id="KW-0028">Amino-acid biosynthesis</keyword>
<comment type="similarity">
    <text evidence="5">Belongs to the vitamin-B12 dependent methionine synthase family.</text>
</comment>
<dbReference type="KEGG" id="apt:APA01_24490"/>
<evidence type="ECO:0000259" key="25">
    <source>
        <dbReference type="PROSITE" id="PS50972"/>
    </source>
</evidence>
<evidence type="ECO:0000256" key="13">
    <source>
        <dbReference type="ARBA" id="ARBA00022723"/>
    </source>
</evidence>
<dbReference type="Pfam" id="PF02574">
    <property type="entry name" value="S-methyl_trans"/>
    <property type="match status" value="1"/>
</dbReference>
<dbReference type="Gene3D" id="3.20.20.20">
    <property type="entry name" value="Dihydropteroate synthase-like"/>
    <property type="match status" value="1"/>
</dbReference>
<dbReference type="Gene3D" id="1.10.1240.10">
    <property type="entry name" value="Methionine synthase domain"/>
    <property type="match status" value="1"/>
</dbReference>
<evidence type="ECO:0000259" key="28">
    <source>
        <dbReference type="PROSITE" id="PS51337"/>
    </source>
</evidence>
<evidence type="ECO:0000259" key="24">
    <source>
        <dbReference type="PROSITE" id="PS50970"/>
    </source>
</evidence>
<reference evidence="29 30" key="1">
    <citation type="journal article" date="2009" name="Nucleic Acids Res.">
        <title>Whole-genome analyses reveal genetic instability of Acetobacter pasteurianus.</title>
        <authorList>
            <person name="Azuma Y."/>
            <person name="Hosoyama A."/>
            <person name="Matsutani M."/>
            <person name="Furuya N."/>
            <person name="Horikawa H."/>
            <person name="Harada T."/>
            <person name="Hirakawa H."/>
            <person name="Kuhara S."/>
            <person name="Matsushita K."/>
            <person name="Fujita N."/>
            <person name="Shirai M."/>
        </authorList>
    </citation>
    <scope>NUCLEOTIDE SEQUENCE [LARGE SCALE GENOMIC DNA]</scope>
    <source>
        <strain evidence="30">NBRC 105184 / IFO 3283-01</strain>
    </source>
</reference>
<dbReference type="PIRSF" id="PIRSF000381">
    <property type="entry name" value="MetH"/>
    <property type="match status" value="1"/>
</dbReference>
<dbReference type="SUPFAM" id="SSF47644">
    <property type="entry name" value="Methionine synthase domain"/>
    <property type="match status" value="1"/>
</dbReference>
<organism evidence="29 30">
    <name type="scientific">Acetobacter pasteurianus (strain NBRC 105184 / IFO 3283-01)</name>
    <dbReference type="NCBI Taxonomy" id="634452"/>
    <lineage>
        <taxon>Bacteria</taxon>
        <taxon>Pseudomonadati</taxon>
        <taxon>Pseudomonadota</taxon>
        <taxon>Alphaproteobacteria</taxon>
        <taxon>Acetobacterales</taxon>
        <taxon>Acetobacteraceae</taxon>
        <taxon>Acetobacter</taxon>
    </lineage>
</organism>
<dbReference type="GO" id="GO:0008705">
    <property type="term" value="F:methionine synthase activity"/>
    <property type="evidence" value="ECO:0007669"/>
    <property type="project" value="UniProtKB-UniRule"/>
</dbReference>
<evidence type="ECO:0000256" key="17">
    <source>
        <dbReference type="ARBA" id="ARBA00023285"/>
    </source>
</evidence>
<comment type="domain">
    <text evidence="20">Modular enzyme with four functionally distinct domains. The isolated Hcy-binding domain catalyzes methyl transfer from free methylcobalamin to homocysteine. The Hcy-binding domain in association with the pterin-binding domain catalyzes the methylation of cob(I)alamin by methyltetrahydrofolate and the methylation of homocysteine. The B12-binding domain binds the cofactor. The AdoMet activation domain binds S-adenosyl-L-methionine. Under aerobic conditions cob(I)alamin can be converted to inactive cob(II)alamin. Reductive methylation by S-adenosyl-L-methionine and flavodoxin regenerates methylcobalamin.</text>
</comment>
<feature type="binding site" evidence="22">
    <location>
        <position position="801"/>
    </location>
    <ligand>
        <name>methylcob(III)alamin</name>
        <dbReference type="ChEBI" id="CHEBI:28115"/>
    </ligand>
</feature>
<dbReference type="FunFam" id="3.20.20.330:FF:000001">
    <property type="entry name" value="Methionine synthase"/>
    <property type="match status" value="1"/>
</dbReference>
<evidence type="ECO:0000256" key="3">
    <source>
        <dbReference type="ARBA" id="ARBA00001956"/>
    </source>
</evidence>
<evidence type="ECO:0000256" key="23">
    <source>
        <dbReference type="PROSITE-ProRule" id="PRU00333"/>
    </source>
</evidence>
<dbReference type="PROSITE" id="PS51332">
    <property type="entry name" value="B12_BINDING"/>
    <property type="match status" value="1"/>
</dbReference>
<dbReference type="GO" id="GO:0046653">
    <property type="term" value="P:tetrahydrofolate metabolic process"/>
    <property type="evidence" value="ECO:0007669"/>
    <property type="project" value="TreeGrafter"/>
</dbReference>
<sequence>MLCGVGKAPFPFLLYFMVAMSSRLPLLDALRDQVLLCDGGMGSRIQMLDLDVQRDYWGQENCTEILTLSRPELIREIHRGYFEAGADMVETNTFGGSPITLGEFSLTDKAREINKNSAILAREAAESFADSRTRYVLGSMGPGTKLPSLGNIDYDSLEAALAEQARGLIEGGVDAILIETCQDTLQIKAAVNGVKIARKELGTTTPIFVQVTVETTGTLLVGPDIAAAATVIHSLDVDLMGLNCATGPQEMAEHVKWLSENWPRLISVQPNAGLPELVNGQTHYPLTPAEMATWVERFITEDGLNLIGGCCGTSTPHTEALDAMLRRRAEGTGRLRPAPVPRTSVWVPSVASLYSQVPLRQENAYFSIGERCNANGSKKWRELQEAHDWDGCVTVGREQIREGSNALDICTAFVGRNERAEMDEVIKRFTSSVNAPLVIDSTETPVIEAALKLHGGKPIINSINFEDGEGPASDRMELARKFGAAVVALTIDEKGMARKPEDKLRIASRLVEFACEKYGLPQSDLMIDPLTFTIATGAEDDRKLGQWTLEGIKMIRDAFPDIQIVLGLSNISFGLNPAARAVLNSVYLDHAVKAGMTAAIVHVSKIRPLHLIAPEEVKVAEDLIFDRRTEDYDPLQTLLAMFADRKAADAVKRKRAETAEERLKDRIVDGDRKGLEADLEEAMQNMAPLDIINTVLLDGMKVVGELFGAGKMQLPFVLQSAETMKAAVAYLEPHMERIDGQQRGTIVLATVKGDVHDIGKNLVDIILTNNGYRVVNLGIKVPVQDMIDAARKEKADAIGMSGLLVKSTVIMRENLEEISRAGLDTPVLLGGAALTRNYVEEDCVAAYAPTGRVAYARDAFDGLTLMDQISQKKFDDYLAAIQKRREGKATRTNARTPETAETRGFGPVDVAVARARRERLTADEPPMVPPFWGSRVLEATPEAVLPFLNERALYQFQWGFRKQGRSLDDFLVWARQELRPILRRMLDLTAKENILKPQAIYGYWKAAGDGNDLVLFEEDGTTEACRFTLPRQPKVDGECIADFVRDISEPERDVIGLQVVTVGQKASDIARDWFEENRYQDYLYLHGLSVEMAEAMAEYTHKRIRAELGFAGEDARDMEKLLQQGYRGSRYSFGYPACPRLEDQHPILALLDAERIGVSLTDGDQLHPEQSTSALVILNKHAKYFTI</sequence>
<dbReference type="Gene3D" id="3.20.20.330">
    <property type="entry name" value="Homocysteine-binding-like domain"/>
    <property type="match status" value="1"/>
</dbReference>
<accession>C7JFY7</accession>
<dbReference type="InterPro" id="IPR050554">
    <property type="entry name" value="Met_Synthase/Corrinoid"/>
</dbReference>
<feature type="binding site" evidence="21 23">
    <location>
        <position position="311"/>
    </location>
    <ligand>
        <name>Zn(2+)</name>
        <dbReference type="ChEBI" id="CHEBI:29105"/>
    </ligand>
</feature>
<evidence type="ECO:0000256" key="1">
    <source>
        <dbReference type="ARBA" id="ARBA00001700"/>
    </source>
</evidence>
<dbReference type="Pfam" id="PF02607">
    <property type="entry name" value="B12-binding_2"/>
    <property type="match status" value="1"/>
</dbReference>
<keyword evidence="15 20" id="KW-0862">Zinc</keyword>
<keyword evidence="8 20" id="KW-0489">Methyltransferase</keyword>
<comment type="function">
    <text evidence="18 20">Catalyzes the transfer of a methyl group from methyl-cobalamin to homocysteine, yielding enzyme-bound cob(I)alamin and methionine. Subsequently, remethylates the cofactor using methyltetrahydrofolate.</text>
</comment>
<comment type="catalytic activity">
    <reaction evidence="1 20">
        <text>(6S)-5-methyl-5,6,7,8-tetrahydrofolate + L-homocysteine = (6S)-5,6,7,8-tetrahydrofolate + L-methionine</text>
        <dbReference type="Rhea" id="RHEA:11172"/>
        <dbReference type="ChEBI" id="CHEBI:18608"/>
        <dbReference type="ChEBI" id="CHEBI:57453"/>
        <dbReference type="ChEBI" id="CHEBI:57844"/>
        <dbReference type="ChEBI" id="CHEBI:58199"/>
        <dbReference type="EC" id="2.1.1.13"/>
    </reaction>
</comment>
<dbReference type="Proteomes" id="UP000000948">
    <property type="component" value="Chromosome"/>
</dbReference>
<dbReference type="PROSITE" id="PS50974">
    <property type="entry name" value="ADOMET_ACTIVATION"/>
    <property type="match status" value="1"/>
</dbReference>
<dbReference type="eggNOG" id="COG1410">
    <property type="taxonomic scope" value="Bacteria"/>
</dbReference>
<feature type="binding site" description="axial binding residue" evidence="21">
    <location>
        <position position="756"/>
    </location>
    <ligand>
        <name>methylcob(III)alamin</name>
        <dbReference type="ChEBI" id="CHEBI:28115"/>
    </ligand>
    <ligandPart>
        <name>Co</name>
        <dbReference type="ChEBI" id="CHEBI:27638"/>
    </ligandPart>
</feature>
<dbReference type="STRING" id="634452.APA01_24490"/>
<dbReference type="Pfam" id="PF00809">
    <property type="entry name" value="Pterin_bind"/>
    <property type="match status" value="1"/>
</dbReference>
<evidence type="ECO:0000313" key="30">
    <source>
        <dbReference type="Proteomes" id="UP000000948"/>
    </source>
</evidence>
<keyword evidence="13 20" id="KW-0479">Metal-binding</keyword>
<feature type="domain" description="Hcy-binding" evidence="24">
    <location>
        <begin position="23"/>
        <end position="325"/>
    </location>
</feature>
<dbReference type="InterPro" id="IPR036589">
    <property type="entry name" value="HCY_dom_sf"/>
</dbReference>
<dbReference type="PROSITE" id="PS50972">
    <property type="entry name" value="PTERIN_BINDING"/>
    <property type="match status" value="1"/>
</dbReference>
<dbReference type="InterPro" id="IPR036594">
    <property type="entry name" value="Meth_synthase_dom"/>
</dbReference>
<dbReference type="HOGENOM" id="CLU_004914_4_0_5"/>
<evidence type="ECO:0000256" key="16">
    <source>
        <dbReference type="ARBA" id="ARBA00023167"/>
    </source>
</evidence>
<dbReference type="EMBL" id="AP011121">
    <property type="protein sequence ID" value="BAI00557.1"/>
    <property type="molecule type" value="Genomic_DNA"/>
</dbReference>
<proteinExistence type="inferred from homology"/>